<reference evidence="1" key="1">
    <citation type="submission" date="2011-11" db="EMBL/GenBank/DDBJ databases">
        <title>The Genome Sequence of Fusarium oxysporum Cotton.</title>
        <authorList>
            <consortium name="The Broad Institute Genome Sequencing Platform"/>
            <person name="Ma L.-J."/>
            <person name="Gale L.R."/>
            <person name="Schwartz D.C."/>
            <person name="Zhou S."/>
            <person name="Corby-Kistler H."/>
            <person name="Young S.K."/>
            <person name="Zeng Q."/>
            <person name="Gargeya S."/>
            <person name="Fitzgerald M."/>
            <person name="Haas B."/>
            <person name="Abouelleil A."/>
            <person name="Alvarado L."/>
            <person name="Arachchi H.M."/>
            <person name="Berlin A."/>
            <person name="Brown A."/>
            <person name="Chapman S.B."/>
            <person name="Chen Z."/>
            <person name="Dunbar C."/>
            <person name="Freedman E."/>
            <person name="Gearin G."/>
            <person name="Goldberg J."/>
            <person name="Griggs A."/>
            <person name="Gujja S."/>
            <person name="Heiman D."/>
            <person name="Howarth C."/>
            <person name="Larson L."/>
            <person name="Lui A."/>
            <person name="MacDonald P.J.P."/>
            <person name="Montmayeur A."/>
            <person name="Murphy C."/>
            <person name="Neiman D."/>
            <person name="Pearson M."/>
            <person name="Priest M."/>
            <person name="Roberts A."/>
            <person name="Saif S."/>
            <person name="Shea T."/>
            <person name="Shenoy N."/>
            <person name="Sisk P."/>
            <person name="Stolte C."/>
            <person name="Sykes S."/>
            <person name="Wortman J."/>
            <person name="Nusbaum C."/>
            <person name="Birren B."/>
        </authorList>
    </citation>
    <scope>NUCLEOTIDE SEQUENCE [LARGE SCALE GENOMIC DNA]</scope>
    <source>
        <strain evidence="1">25433</strain>
    </source>
</reference>
<protein>
    <submittedName>
        <fullName evidence="1">Uncharacterized protein</fullName>
    </submittedName>
</protein>
<reference evidence="1" key="2">
    <citation type="submission" date="2012-05" db="EMBL/GenBank/DDBJ databases">
        <title>The Genome Annotation of Fusarium oxysporum Cotton.</title>
        <authorList>
            <consortium name="The Broad Institute Genomics Platform"/>
            <person name="Ma L.-J."/>
            <person name="Corby-Kistler H."/>
            <person name="Broz K."/>
            <person name="Gale L.R."/>
            <person name="Jonkers W."/>
            <person name="O'Donnell K."/>
            <person name="Ploetz R."/>
            <person name="Steinberg C."/>
            <person name="Schwartz D.C."/>
            <person name="VanEtten H."/>
            <person name="Zhou S."/>
            <person name="Young S.K."/>
            <person name="Zeng Q."/>
            <person name="Gargeya S."/>
            <person name="Fitzgerald M."/>
            <person name="Abouelleil A."/>
            <person name="Alvarado L."/>
            <person name="Chapman S.B."/>
            <person name="Gainer-Dewar J."/>
            <person name="Goldberg J."/>
            <person name="Griggs A."/>
            <person name="Gujja S."/>
            <person name="Hansen M."/>
            <person name="Howarth C."/>
            <person name="Imamovic A."/>
            <person name="Ireland A."/>
            <person name="Larimer J."/>
            <person name="McCowan C."/>
            <person name="Murphy C."/>
            <person name="Pearson M."/>
            <person name="Poon T.W."/>
            <person name="Priest M."/>
            <person name="Roberts A."/>
            <person name="Saif S."/>
            <person name="Shea T."/>
            <person name="Sykes S."/>
            <person name="Wortman J."/>
            <person name="Nusbaum C."/>
            <person name="Birren B."/>
        </authorList>
    </citation>
    <scope>NUCLEOTIDE SEQUENCE</scope>
    <source>
        <strain evidence="1">25433</strain>
    </source>
</reference>
<proteinExistence type="predicted"/>
<gene>
    <name evidence="1" type="ORF">FOTG_14906</name>
</gene>
<dbReference type="HOGENOM" id="CLU_2440940_0_0_1"/>
<evidence type="ECO:0000313" key="1">
    <source>
        <dbReference type="EMBL" id="EXM16866.1"/>
    </source>
</evidence>
<dbReference type="AlphaFoldDB" id="X0L7C0"/>
<dbReference type="EMBL" id="JH657991">
    <property type="protein sequence ID" value="EXM16866.1"/>
    <property type="molecule type" value="Genomic_DNA"/>
</dbReference>
<organism evidence="1">
    <name type="scientific">Fusarium oxysporum f. sp. vasinfectum 25433</name>
    <dbReference type="NCBI Taxonomy" id="1089449"/>
    <lineage>
        <taxon>Eukaryota</taxon>
        <taxon>Fungi</taxon>
        <taxon>Dikarya</taxon>
        <taxon>Ascomycota</taxon>
        <taxon>Pezizomycotina</taxon>
        <taxon>Sordariomycetes</taxon>
        <taxon>Hypocreomycetidae</taxon>
        <taxon>Hypocreales</taxon>
        <taxon>Nectriaceae</taxon>
        <taxon>Fusarium</taxon>
        <taxon>Fusarium oxysporum species complex</taxon>
    </lineage>
</organism>
<accession>X0L7C0</accession>
<sequence length="90" mass="10484">MRVRRALEDFVHVIQDFVHFVLDLGIIVHVDEFLVIQFCQAWHIFFVLGAFDDALGAPWEQGDVDRDWVSFESSESELLSIVLLHRFHAS</sequence>
<name>X0L7C0_FUSOX</name>
<dbReference type="Proteomes" id="UP000030701">
    <property type="component" value="Unassembled WGS sequence"/>
</dbReference>